<sequence length="610" mass="68983">MPRRASLTREGCNAATANHSDHSMGSSHPSTAPQRTKPTIAAIAKIEKDRKDRRRAMAAAKKERQKESHLLEKMGQPGDVDFQRMIRAFREQNRSRIEAHDEPGETKITICVRKRPVNAKETKKRDFDAVTCLNPMAIVHDCKLKVDGITKYLDSNAFRFDHTFDESSTNELVYMYTAKPLVKFVCEEGGRATVFAYGQTGSGKTYTMQGIQTQIAVDIFDQVHEAQKRRADLHIYLSFFEIYGGRCQDLLHRKRLTIREDGNGEVQVVDLEEVQVTNVAELMQFIQKGNALRTTHATEVNDVSSRSHCICQISLRDKDNDYQLQGKLSLIDLAGSERGTDVKNHDRDRRMESSEINKSLLALKECFRALDSGGRGIHIPFRASKLTQVLKDSFTNSQARTVMIATVSPCQSSADHTINTLRYADRVKEKHVATNAFFFEETPAVDINDIVFESDTENAEKMPLESSDDHIHLTDTETPTRKKPNHGAIGPGQDVEAPRILRANKIEADQELTKMDDEAAVSENTHGVVQTLYQEQESVLNAHMSAIQESAELLTEEGALLADMQAANVAECEIVKYTNRLDEILLQKNKTIENLRERLEIFRRRFQTKF</sequence>
<dbReference type="Pfam" id="PF00225">
    <property type="entry name" value="Kinesin"/>
    <property type="match status" value="1"/>
</dbReference>
<comment type="similarity">
    <text evidence="8">Belongs to the TRAFAC class myosin-kinesin ATPase superfamily. Kinesin family. KIN-13 subfamily.</text>
</comment>
<keyword evidence="14" id="KW-1185">Reference proteome</keyword>
<evidence type="ECO:0000256" key="10">
    <source>
        <dbReference type="RuleBase" id="RU000394"/>
    </source>
</evidence>
<feature type="compositionally biased region" description="Basic and acidic residues" evidence="11">
    <location>
        <begin position="470"/>
        <end position="480"/>
    </location>
</feature>
<evidence type="ECO:0000256" key="1">
    <source>
        <dbReference type="ARBA" id="ARBA00004245"/>
    </source>
</evidence>
<dbReference type="STRING" id="65357.A0A024GAS7"/>
<dbReference type="GO" id="GO:0008017">
    <property type="term" value="F:microtubule binding"/>
    <property type="evidence" value="ECO:0007669"/>
    <property type="project" value="InterPro"/>
</dbReference>
<dbReference type="InterPro" id="IPR019821">
    <property type="entry name" value="Kinesin_motor_CS"/>
</dbReference>
<dbReference type="InterPro" id="IPR027417">
    <property type="entry name" value="P-loop_NTPase"/>
</dbReference>
<dbReference type="GO" id="GO:0005874">
    <property type="term" value="C:microtubule"/>
    <property type="evidence" value="ECO:0007669"/>
    <property type="project" value="UniProtKB-KW"/>
</dbReference>
<dbReference type="EMBL" id="CAIX01000048">
    <property type="protein sequence ID" value="CCI43402.1"/>
    <property type="molecule type" value="Genomic_DNA"/>
</dbReference>
<keyword evidence="7" id="KW-0206">Cytoskeleton</keyword>
<comment type="subcellular location">
    <subcellularLocation>
        <location evidence="1">Cytoplasm</location>
        <location evidence="1">Cytoskeleton</location>
    </subcellularLocation>
</comment>
<evidence type="ECO:0000256" key="6">
    <source>
        <dbReference type="ARBA" id="ARBA00023175"/>
    </source>
</evidence>
<dbReference type="PROSITE" id="PS00411">
    <property type="entry name" value="KINESIN_MOTOR_1"/>
    <property type="match status" value="1"/>
</dbReference>
<reference evidence="13 14" key="1">
    <citation type="submission" date="2012-05" db="EMBL/GenBank/DDBJ databases">
        <title>Recombination and specialization in a pathogen metapopulation.</title>
        <authorList>
            <person name="Gardiner A."/>
            <person name="Kemen E."/>
            <person name="Schultz-Larsen T."/>
            <person name="MacLean D."/>
            <person name="Van Oosterhout C."/>
            <person name="Jones J.D.G."/>
        </authorList>
    </citation>
    <scope>NUCLEOTIDE SEQUENCE [LARGE SCALE GENOMIC DNA]</scope>
    <source>
        <strain evidence="13 14">Ac Nc2</strain>
    </source>
</reference>
<organism evidence="13 14">
    <name type="scientific">Albugo candida</name>
    <dbReference type="NCBI Taxonomy" id="65357"/>
    <lineage>
        <taxon>Eukaryota</taxon>
        <taxon>Sar</taxon>
        <taxon>Stramenopiles</taxon>
        <taxon>Oomycota</taxon>
        <taxon>Peronosporomycetes</taxon>
        <taxon>Albuginales</taxon>
        <taxon>Albuginaceae</taxon>
        <taxon>Albugo</taxon>
    </lineage>
</organism>
<dbReference type="PRINTS" id="PR00380">
    <property type="entry name" value="KINESINHEAVY"/>
</dbReference>
<dbReference type="PANTHER" id="PTHR47971">
    <property type="entry name" value="KINESIN-RELATED PROTEIN 6"/>
    <property type="match status" value="1"/>
</dbReference>
<dbReference type="SMART" id="SM00129">
    <property type="entry name" value="KISc"/>
    <property type="match status" value="1"/>
</dbReference>
<evidence type="ECO:0000256" key="2">
    <source>
        <dbReference type="ARBA" id="ARBA00022490"/>
    </source>
</evidence>
<evidence type="ECO:0000313" key="14">
    <source>
        <dbReference type="Proteomes" id="UP000053237"/>
    </source>
</evidence>
<name>A0A024GAS7_9STRA</name>
<dbReference type="GO" id="GO:0005524">
    <property type="term" value="F:ATP binding"/>
    <property type="evidence" value="ECO:0007669"/>
    <property type="project" value="UniProtKB-UniRule"/>
</dbReference>
<dbReference type="PROSITE" id="PS50067">
    <property type="entry name" value="KINESIN_MOTOR_2"/>
    <property type="match status" value="1"/>
</dbReference>
<dbReference type="GO" id="GO:0003777">
    <property type="term" value="F:microtubule motor activity"/>
    <property type="evidence" value="ECO:0007669"/>
    <property type="project" value="InterPro"/>
</dbReference>
<keyword evidence="5 9" id="KW-0067">ATP-binding</keyword>
<protein>
    <recommendedName>
        <fullName evidence="10">Kinesin-like protein</fullName>
    </recommendedName>
</protein>
<evidence type="ECO:0000259" key="12">
    <source>
        <dbReference type="PROSITE" id="PS50067"/>
    </source>
</evidence>
<dbReference type="PANTHER" id="PTHR47971:SF8">
    <property type="entry name" value="KINESIN-LIKE PROTEIN"/>
    <property type="match status" value="1"/>
</dbReference>
<evidence type="ECO:0000313" key="13">
    <source>
        <dbReference type="EMBL" id="CCI43402.1"/>
    </source>
</evidence>
<feature type="region of interest" description="Disordered" evidence="11">
    <location>
        <begin position="1"/>
        <end position="68"/>
    </location>
</feature>
<feature type="region of interest" description="Disordered" evidence="11">
    <location>
        <begin position="470"/>
        <end position="493"/>
    </location>
</feature>
<dbReference type="Proteomes" id="UP000053237">
    <property type="component" value="Unassembled WGS sequence"/>
</dbReference>
<dbReference type="Gene3D" id="3.40.850.10">
    <property type="entry name" value="Kinesin motor domain"/>
    <property type="match status" value="1"/>
</dbReference>
<keyword evidence="6 9" id="KW-0505">Motor protein</keyword>
<dbReference type="InterPro" id="IPR036961">
    <property type="entry name" value="Kinesin_motor_dom_sf"/>
</dbReference>
<evidence type="ECO:0000256" key="3">
    <source>
        <dbReference type="ARBA" id="ARBA00022701"/>
    </source>
</evidence>
<keyword evidence="4 9" id="KW-0547">Nucleotide-binding</keyword>
<dbReference type="GO" id="GO:0007018">
    <property type="term" value="P:microtubule-based movement"/>
    <property type="evidence" value="ECO:0007669"/>
    <property type="project" value="InterPro"/>
</dbReference>
<feature type="binding site" evidence="9">
    <location>
        <begin position="198"/>
        <end position="205"/>
    </location>
    <ligand>
        <name>ATP</name>
        <dbReference type="ChEBI" id="CHEBI:30616"/>
    </ligand>
</feature>
<dbReference type="AlphaFoldDB" id="A0A024GAS7"/>
<dbReference type="InParanoid" id="A0A024GAS7"/>
<dbReference type="FunFam" id="3.40.850.10:FF:000012">
    <property type="entry name" value="Kinesin-like protein"/>
    <property type="match status" value="1"/>
</dbReference>
<feature type="compositionally biased region" description="Polar residues" evidence="11">
    <location>
        <begin position="15"/>
        <end position="37"/>
    </location>
</feature>
<dbReference type="InterPro" id="IPR001752">
    <property type="entry name" value="Kinesin_motor_dom"/>
</dbReference>
<keyword evidence="2" id="KW-0963">Cytoplasm</keyword>
<evidence type="ECO:0000256" key="7">
    <source>
        <dbReference type="ARBA" id="ARBA00023212"/>
    </source>
</evidence>
<dbReference type="OrthoDB" id="3176171at2759"/>
<feature type="domain" description="Kinesin motor" evidence="12">
    <location>
        <begin position="107"/>
        <end position="430"/>
    </location>
</feature>
<dbReference type="CDD" id="cd01367">
    <property type="entry name" value="KISc_KIF2_like"/>
    <property type="match status" value="1"/>
</dbReference>
<evidence type="ECO:0000256" key="11">
    <source>
        <dbReference type="SAM" id="MobiDB-lite"/>
    </source>
</evidence>
<dbReference type="InterPro" id="IPR027640">
    <property type="entry name" value="Kinesin-like_fam"/>
</dbReference>
<keyword evidence="3 10" id="KW-0493">Microtubule</keyword>
<evidence type="ECO:0000256" key="5">
    <source>
        <dbReference type="ARBA" id="ARBA00022840"/>
    </source>
</evidence>
<evidence type="ECO:0000256" key="9">
    <source>
        <dbReference type="PROSITE-ProRule" id="PRU00283"/>
    </source>
</evidence>
<dbReference type="SUPFAM" id="SSF52540">
    <property type="entry name" value="P-loop containing nucleoside triphosphate hydrolases"/>
    <property type="match status" value="1"/>
</dbReference>
<dbReference type="GO" id="GO:0007019">
    <property type="term" value="P:microtubule depolymerization"/>
    <property type="evidence" value="ECO:0007669"/>
    <property type="project" value="TreeGrafter"/>
</dbReference>
<gene>
    <name evidence="13" type="ORF">BN9_041860</name>
</gene>
<proteinExistence type="inferred from homology"/>
<evidence type="ECO:0000256" key="4">
    <source>
        <dbReference type="ARBA" id="ARBA00022741"/>
    </source>
</evidence>
<comment type="caution">
    <text evidence="13">The sequence shown here is derived from an EMBL/GenBank/DDBJ whole genome shotgun (WGS) entry which is preliminary data.</text>
</comment>
<evidence type="ECO:0000256" key="8">
    <source>
        <dbReference type="ARBA" id="ARBA00061030"/>
    </source>
</evidence>
<accession>A0A024GAS7</accession>